<evidence type="ECO:0000259" key="5">
    <source>
        <dbReference type="PROSITE" id="PS51677"/>
    </source>
</evidence>
<dbReference type="CDD" id="cd10979">
    <property type="entry name" value="CE4_PuuE_like"/>
    <property type="match status" value="1"/>
</dbReference>
<evidence type="ECO:0000256" key="3">
    <source>
        <dbReference type="ARBA" id="ARBA00020071"/>
    </source>
</evidence>
<evidence type="ECO:0000256" key="2">
    <source>
        <dbReference type="ARBA" id="ARBA00010973"/>
    </source>
</evidence>
<gene>
    <name evidence="6" type="ORF">PYV00_07295</name>
</gene>
<keyword evidence="7" id="KW-1185">Reference proteome</keyword>
<dbReference type="InterPro" id="IPR002509">
    <property type="entry name" value="NODB_dom"/>
</dbReference>
<comment type="function">
    <text evidence="1">Is involved in generating a small heat-stable compound (Nod), an acylated oligomer of N-acetylglucosamine, that stimulates mitosis in various plant protoplasts.</text>
</comment>
<dbReference type="PANTHER" id="PTHR43123">
    <property type="entry name" value="POLYSACCHARIDE DEACETYLASE-RELATED"/>
    <property type="match status" value="1"/>
</dbReference>
<dbReference type="InterPro" id="IPR011330">
    <property type="entry name" value="Glyco_hydro/deAcase_b/a-brl"/>
</dbReference>
<feature type="domain" description="NodB homology" evidence="5">
    <location>
        <begin position="53"/>
        <end position="271"/>
    </location>
</feature>
<evidence type="ECO:0000256" key="1">
    <source>
        <dbReference type="ARBA" id="ARBA00003236"/>
    </source>
</evidence>
<organism evidence="6 7">
    <name type="scientific">Novosphingobium album</name>
    <name type="common">ex Liu et al. 2023</name>
    <dbReference type="NCBI Taxonomy" id="3031130"/>
    <lineage>
        <taxon>Bacteria</taxon>
        <taxon>Pseudomonadati</taxon>
        <taxon>Pseudomonadota</taxon>
        <taxon>Alphaproteobacteria</taxon>
        <taxon>Sphingomonadales</taxon>
        <taxon>Sphingomonadaceae</taxon>
        <taxon>Novosphingobium</taxon>
    </lineage>
</organism>
<dbReference type="RefSeq" id="WP_275227619.1">
    <property type="nucleotide sequence ID" value="NZ_JARESE010000019.1"/>
</dbReference>
<dbReference type="PROSITE" id="PS51677">
    <property type="entry name" value="NODB"/>
    <property type="match status" value="1"/>
</dbReference>
<dbReference type="SUPFAM" id="SSF88713">
    <property type="entry name" value="Glycoside hydrolase/deacetylase"/>
    <property type="match status" value="1"/>
</dbReference>
<dbReference type="Proteomes" id="UP001216253">
    <property type="component" value="Unassembled WGS sequence"/>
</dbReference>
<evidence type="ECO:0000313" key="7">
    <source>
        <dbReference type="Proteomes" id="UP001216253"/>
    </source>
</evidence>
<comment type="caution">
    <text evidence="6">The sequence shown here is derived from an EMBL/GenBank/DDBJ whole genome shotgun (WGS) entry which is preliminary data.</text>
</comment>
<dbReference type="Pfam" id="PF01522">
    <property type="entry name" value="Polysacc_deac_1"/>
    <property type="match status" value="1"/>
</dbReference>
<comment type="similarity">
    <text evidence="2">Belongs to the polysaccharide deacetylase family.</text>
</comment>
<dbReference type="Gene3D" id="3.20.20.370">
    <property type="entry name" value="Glycoside hydrolase/deacetylase"/>
    <property type="match status" value="1"/>
</dbReference>
<proteinExistence type="inferred from homology"/>
<accession>A0ABT5WQF7</accession>
<dbReference type="PANTHER" id="PTHR43123:SF4">
    <property type="entry name" value="POLYSACCHARIDE DEACETYLASE"/>
    <property type="match status" value="1"/>
</dbReference>
<evidence type="ECO:0000256" key="4">
    <source>
        <dbReference type="ARBA" id="ARBA00032976"/>
    </source>
</evidence>
<protein>
    <recommendedName>
        <fullName evidence="3">Chitooligosaccharide deacetylase</fullName>
    </recommendedName>
    <alternativeName>
        <fullName evidence="4">Nodulation protein B</fullName>
    </alternativeName>
</protein>
<evidence type="ECO:0000313" key="6">
    <source>
        <dbReference type="EMBL" id="MDE8651522.1"/>
    </source>
</evidence>
<sequence length="295" mass="32959">MDRYEASANRGEPIQWPGGARIAVWLVPNIEFYELDPPANPARAAWHRPAPDVLAYSRRDFGNRVGLWRLMDSLDRHQVRASVSLNAAVCDHFPEIVRECVNRRWELLSHGIYNTRLLFGMDEAQVREVIRDSVETIRRCSGQQVAGFLGPAISFTETMLDLLPECGISYSIDLVPDDRPVMLKLRSGQLVCVPYSSEINDIRILGFRSYSAAQWAAMVTAAFDQLYEEGERDGTVLCIPLHPFIIGQAHCIDALDTVLDHIGAREAVWFATGREIAAHYAAHVGAAGQFPLLAD</sequence>
<dbReference type="EMBL" id="JARESE010000019">
    <property type="protein sequence ID" value="MDE8651522.1"/>
    <property type="molecule type" value="Genomic_DNA"/>
</dbReference>
<reference evidence="6 7" key="1">
    <citation type="submission" date="2023-03" db="EMBL/GenBank/DDBJ databases">
        <title>NovoSphingobium album sp. nov. isolated from polycyclic aromatic hydrocarbons- and heavy-metal polluted soil.</title>
        <authorList>
            <person name="Liu Z."/>
            <person name="Wang K."/>
        </authorList>
    </citation>
    <scope>NUCLEOTIDE SEQUENCE [LARGE SCALE GENOMIC DNA]</scope>
    <source>
        <strain evidence="6 7">H3SJ31-1</strain>
    </source>
</reference>
<name>A0ABT5WQF7_9SPHN</name>